<proteinExistence type="predicted"/>
<dbReference type="EMBL" id="KU873925">
    <property type="protein sequence ID" value="AND74957.1"/>
    <property type="molecule type" value="Genomic_DNA"/>
</dbReference>
<protein>
    <submittedName>
        <fullName evidence="1">Uncharacterized protein</fullName>
    </submittedName>
</protein>
<accession>A0A1S5R3I5</accession>
<sequence>MLPQPNHVPYPPEEHDARLKEGCVIAQAYEWIAAYALNLTQDVEDGNRHRDYECSPVTVDDLMDAADSHQGDGWGDYIVRGGTFEGEYVDPTFWTKYAILREKELDDVKQDSFFSCSC</sequence>
<gene>
    <name evidence="1" type="ORF">pf16_34</name>
</gene>
<dbReference type="Proteomes" id="UP000225821">
    <property type="component" value="Segment"/>
</dbReference>
<evidence type="ECO:0000313" key="2">
    <source>
        <dbReference type="Proteomes" id="UP000225821"/>
    </source>
</evidence>
<reference evidence="1 2" key="1">
    <citation type="submission" date="2016-03" db="EMBL/GenBank/DDBJ databases">
        <title>Characterisation of pf16 and phiPMW: Two novel phages infecting Pseudomonas putida PpG1.</title>
        <authorList>
            <person name="Magill D.J."/>
            <person name="Krylov V.N."/>
            <person name="Shaburova O.V."/>
            <person name="Allen C.C.R."/>
            <person name="McGrath J.W."/>
            <person name="Quinn J.P."/>
            <person name="Kulakov L.A."/>
        </authorList>
    </citation>
    <scope>NUCLEOTIDE SEQUENCE [LARGE SCALE GENOMIC DNA]</scope>
</reference>
<keyword evidence="2" id="KW-1185">Reference proteome</keyword>
<dbReference type="OrthoDB" id="35643at10239"/>
<evidence type="ECO:0000313" key="1">
    <source>
        <dbReference type="EMBL" id="AND74957.1"/>
    </source>
</evidence>
<name>A0A1S5R3I5_9CAUD</name>
<organism evidence="1 2">
    <name type="scientific">Pseudomonas phage pf16</name>
    <dbReference type="NCBI Taxonomy" id="1815630"/>
    <lineage>
        <taxon>Viruses</taxon>
        <taxon>Duplodnaviria</taxon>
        <taxon>Heunggongvirae</taxon>
        <taxon>Uroviricota</taxon>
        <taxon>Caudoviricetes</taxon>
        <taxon>Chakrabartyvirus</taxon>
        <taxon>Chakrabartyvirus pf16</taxon>
    </lineage>
</organism>